<dbReference type="Pfam" id="PF00454">
    <property type="entry name" value="PI3_PI4_kinase"/>
    <property type="match status" value="1"/>
</dbReference>
<dbReference type="InterPro" id="IPR015433">
    <property type="entry name" value="PI3/4_kinase"/>
</dbReference>
<dbReference type="Gene3D" id="1.25.40.70">
    <property type="entry name" value="Phosphatidylinositol 3-kinase, accessory domain (PIK)"/>
    <property type="match status" value="1"/>
</dbReference>
<dbReference type="CDD" id="cd05167">
    <property type="entry name" value="PI4Kc_III_alpha"/>
    <property type="match status" value="1"/>
</dbReference>
<dbReference type="InterPro" id="IPR042236">
    <property type="entry name" value="PI3K_accessory_sf"/>
</dbReference>
<name>A0A7R9BGT1_9CRUS</name>
<dbReference type="FunFam" id="3.30.1010.10:FF:000009">
    <property type="entry name" value="Phosphatidylinositol 4-kinase, catalytic, alpha"/>
    <property type="match status" value="1"/>
</dbReference>
<dbReference type="InterPro" id="IPR016024">
    <property type="entry name" value="ARM-type_fold"/>
</dbReference>
<evidence type="ECO:0000259" key="7">
    <source>
        <dbReference type="PROSITE" id="PS51545"/>
    </source>
</evidence>
<sequence length="2347" mass="263222">MYPDMALDGDSFFFTSVLQLARALAKSRPTSWLKVKRMMDWCPALEPLGSGAGGNVLMTQRGQDAVIGLGVYFLESGFQHRDRILPYLIHLLQLLPKASWPQEIRYYPSDRIPVAERFSFCMNTLLSDIAAHCNDEEIAGSIFGAQVELLNSLYLAIKTTKETPERPKGFTHKLSLCKGTVPILLGLCRAMGRCFRGDPPLFCRLFPAPTSCSSACVASAGSSASSSVAIGREDRRDSGRPVAPSGFSRFRPIVPRSLSQNFPPSEDITSSLTACDSGADVRMLGLIYGKEMEHPASFDAKTFFFHRYGSSFMLPQPALGVIEKVDFSSPTVPLRHLQAILSIAKPLLQPDMLQFLDDQATDVFVSEQVKIYPYKTFTEILNLVIVSLLRELLQRQKDLPQAFTVDVQKFVKGLFLTGQTELQGKNAQATNHENDASDADLDTHSSGISNAFKADRSRSALSSPPQALHRFRVSVQANAACVDLLVWAIRDENGADSLCSRLTEKLNLSLGHKLVLAHMPLLMGLGKLAMKFPGIASTSINCLTNFLVLPSPVLLRLQRQSKNNITNSGFPLPRAKAAFRAVTLGEQFGSLERNMGLETYGSASTAFERLRDAAIENLCLALKAGLRVNPDQVQAFVASVANRLFTAETSDRHDIRIFFFNKKIEDSYDKLGVMKTLTLTVTFKYSNYTLIQDNGTSCILYLSPEFFSESSLISRNTVLALGHVAVALKSTPRTTESILQFFRQRFCHPPSALDVLIVDQLGCLIIAKTEGKVYEEVMQMFMQIAVDSCSGAYGGEDRKLQYRCSAVFRILFNVQNFQNLHYFMNRKFLILVNFSYCDIFFRHVSLAVNNALANISASLQGEFEMMDLLVRLMELFVQLGLEAKRMSEKTNTPLKASSSAGNLGVLLPVIAILVRRLSPIRNPKARLHKLFRDFWLYCIIMGFTNESQWPAEWYQAVKDIGVKSPFLTSLSSQRSEIRELQYTFVLRQESISPAELQDLRNQLLSLLNSPAEVVQISNRLTFAQCTYLLSILRLETIRVESSEDTSFHPMLEYLNDIAIQKDKTGLWQCVYCVSETVFGTFLEVMSKKPKDENRDRDLEAHAQFLLVHFNHTNKNIRRVADRFLAKLVDKFPHLLWSRRVLHTMLDILQVLSQSLSLDANEENPTLALPSTPYILVLMDTLEARESIVKDFAARCQEIIAEAMRWAPGVTRSHLLEYICPSREDALASVERRGSVLRVVGGRSSPVDLQQKNPPLPAHAGVALATESIMHYAGLNSASEPLAASALEKRPGCVKNNTSLFMTSMSLRTRYVGEVRGMLLSISKTGGSEDFLIHRLMEDLKASASAKDDTKHQDALWRATSMFISSESMSCSLCSLVEYFNESSMECAVACWQWVLSARPDLEMILIQEIVAAWNCNFRILSQQATINRGLGIFAPPSNEPNPMAAREGVELKPNPPFVAAHRVWVKFLCERIEMIKYYSQEQVDIFAMMLHRTLAAYEPGRCHLVNRHIASVGPRFSLLYAGLSLLQGDALPRSILKNALRQRIYYACLDYFATHPQIPVPEQKSPRLREDILTLVKFWQSIHTERKYLKTPLVAGKLFVVSYLILQCDTTDVVEWLGIPGNTLTTNQPLGIPSSASRAGSIALAPGTIGPLLTTGQAQLSLPRTASAIDFHGGGGNLRTSGSSSGWINTLPQSSTNSLSRRSVGAKNVAAPPGAGLNVWGSKKQVTADNYVKEFSKKRLLILALVAAEIDRLITWHNPLVLPELFIPDQDKVLNWRNTTVQDKIWKDLIKVAWDVNPALAVHLASRFRTHSELIEKEVTRFVRMSPMAVAHIPDALSYLVNSDSILNESQELCQMLTWSSIPPVRALAYFSRQYPPHPITAQFAVRVLLAQPPDVLLLYIPQIVQAVRYDTMGYMTEFIKKAASKSQLLLHQLIWNMKTNMYVDEDGKNKDPDLYELIEALMKTMIDSLSGKAQEFYRREFDFFGRVTAISGDIRPYPKGPQRKQACLDALSRIKVEPGCYLPSNPEAVVIDIDYQSGTPMQSAAKAPFLARFKVRRCGIAELEIEGLRGGEVDPDEDKELKAKQEAWQAAIFKVGDDVRQDMLALQVIGLFRNVLQRVGLDLYLFPYRVVATSPGCGVIECVPNAKSRDQLGRQTDINMYDYFITQYGEETSYDFQRARRNFIKSMAAYSVIGFLLQIKDRHNGNIMLDTDGHIIHIDFGFLFESSPGGNLGFEPDIKLTAEMVRIMGDKMEATPFRWYMELCVQAYLAFRPYREDIVTLVSLMLDTGLPCFRGQTIKQLKERFIPLASERKAAEYMMGIIRNSFLNFRAKAYDVIQYYQNQIPY</sequence>
<dbReference type="InterPro" id="IPR001263">
    <property type="entry name" value="PI3K_accessory_dom"/>
</dbReference>
<dbReference type="InterPro" id="IPR036940">
    <property type="entry name" value="PI3/4_kinase_cat_sf"/>
</dbReference>
<dbReference type="GO" id="GO:0005886">
    <property type="term" value="C:plasma membrane"/>
    <property type="evidence" value="ECO:0007669"/>
    <property type="project" value="TreeGrafter"/>
</dbReference>
<dbReference type="PROSITE" id="PS00916">
    <property type="entry name" value="PI3_4_KINASE_2"/>
    <property type="match status" value="1"/>
</dbReference>
<dbReference type="PROSITE" id="PS50290">
    <property type="entry name" value="PI3_4_KINASE_3"/>
    <property type="match status" value="1"/>
</dbReference>
<evidence type="ECO:0000313" key="9">
    <source>
        <dbReference type="Proteomes" id="UP000678499"/>
    </source>
</evidence>
<dbReference type="Pfam" id="PF19274">
    <property type="entry name" value="PI4K_N"/>
    <property type="match status" value="3"/>
</dbReference>
<dbReference type="EC" id="2.7.1.67" evidence="2"/>
<evidence type="ECO:0000256" key="3">
    <source>
        <dbReference type="ARBA" id="ARBA00022679"/>
    </source>
</evidence>
<accession>A0A7R9BGT1</accession>
<dbReference type="Pfam" id="PF00613">
    <property type="entry name" value="PI3Ka"/>
    <property type="match status" value="1"/>
</dbReference>
<dbReference type="GO" id="GO:0046854">
    <property type="term" value="P:phosphatidylinositol phosphate biosynthetic process"/>
    <property type="evidence" value="ECO:0007669"/>
    <property type="project" value="InterPro"/>
</dbReference>
<keyword evidence="9" id="KW-1185">Reference proteome</keyword>
<evidence type="ECO:0000259" key="6">
    <source>
        <dbReference type="PROSITE" id="PS50290"/>
    </source>
</evidence>
<keyword evidence="4" id="KW-0418">Kinase</keyword>
<dbReference type="FunFam" id="1.25.40.70:FF:000011">
    <property type="entry name" value="Phosphatidylinositol 4-kinase alpha"/>
    <property type="match status" value="1"/>
</dbReference>
<dbReference type="InterPro" id="IPR000403">
    <property type="entry name" value="PI3/4_kinase_cat_dom"/>
</dbReference>
<dbReference type="SUPFAM" id="SSF56112">
    <property type="entry name" value="Protein kinase-like (PK-like)"/>
    <property type="match status" value="1"/>
</dbReference>
<evidence type="ECO:0000256" key="1">
    <source>
        <dbReference type="ARBA" id="ARBA00006209"/>
    </source>
</evidence>
<dbReference type="InterPro" id="IPR011009">
    <property type="entry name" value="Kinase-like_dom_sf"/>
</dbReference>
<dbReference type="InterPro" id="IPR018936">
    <property type="entry name" value="PI3/4_kinase_CS"/>
</dbReference>
<evidence type="ECO:0000256" key="5">
    <source>
        <dbReference type="SAM" id="MobiDB-lite"/>
    </source>
</evidence>
<evidence type="ECO:0000256" key="4">
    <source>
        <dbReference type="ARBA" id="ARBA00022777"/>
    </source>
</evidence>
<dbReference type="Proteomes" id="UP000678499">
    <property type="component" value="Unassembled WGS sequence"/>
</dbReference>
<dbReference type="Gene3D" id="3.30.1010.10">
    <property type="entry name" value="Phosphatidylinositol 3-kinase Catalytic Subunit, Chain A, domain 4"/>
    <property type="match status" value="1"/>
</dbReference>
<dbReference type="GO" id="GO:0048015">
    <property type="term" value="P:phosphatidylinositol-mediated signaling"/>
    <property type="evidence" value="ECO:0007669"/>
    <property type="project" value="TreeGrafter"/>
</dbReference>
<feature type="region of interest" description="Disordered" evidence="5">
    <location>
        <begin position="228"/>
        <end position="248"/>
    </location>
</feature>
<evidence type="ECO:0000256" key="2">
    <source>
        <dbReference type="ARBA" id="ARBA00012169"/>
    </source>
</evidence>
<dbReference type="PROSITE" id="PS00915">
    <property type="entry name" value="PI3_4_KINASE_1"/>
    <property type="match status" value="1"/>
</dbReference>
<comment type="similarity">
    <text evidence="1">Belongs to the PI3/PI4-kinase family. Type III PI4K subfamily.</text>
</comment>
<dbReference type="FunFam" id="1.10.1070.11:FF:000005">
    <property type="entry name" value="Phosphatidylinositol 4-kinase, catalytic, alpha"/>
    <property type="match status" value="1"/>
</dbReference>
<dbReference type="EMBL" id="OA882272">
    <property type="protein sequence ID" value="CAD7274338.1"/>
    <property type="molecule type" value="Genomic_DNA"/>
</dbReference>
<protein>
    <recommendedName>
        <fullName evidence="2">1-phosphatidylinositol 4-kinase</fullName>
        <ecNumber evidence="2">2.7.1.67</ecNumber>
    </recommendedName>
</protein>
<dbReference type="Gene3D" id="1.10.1070.11">
    <property type="entry name" value="Phosphatidylinositol 3-/4-kinase, catalytic domain"/>
    <property type="match status" value="1"/>
</dbReference>
<dbReference type="PANTHER" id="PTHR10048:SF15">
    <property type="entry name" value="PHOSPHATIDYLINOSITOL 4-KINASE ALPHA"/>
    <property type="match status" value="1"/>
</dbReference>
<evidence type="ECO:0000313" key="8">
    <source>
        <dbReference type="EMBL" id="CAD7274338.1"/>
    </source>
</evidence>
<dbReference type="EMBL" id="CAJPEX010000235">
    <property type="protein sequence ID" value="CAG0914490.1"/>
    <property type="molecule type" value="Genomic_DNA"/>
</dbReference>
<reference evidence="8" key="1">
    <citation type="submission" date="2020-11" db="EMBL/GenBank/DDBJ databases">
        <authorList>
            <person name="Tran Van P."/>
        </authorList>
    </citation>
    <scope>NUCLEOTIDE SEQUENCE</scope>
</reference>
<dbReference type="SMART" id="SM00146">
    <property type="entry name" value="PI3Kc"/>
    <property type="match status" value="1"/>
</dbReference>
<dbReference type="OrthoDB" id="10264149at2759"/>
<organism evidence="8">
    <name type="scientific">Notodromas monacha</name>
    <dbReference type="NCBI Taxonomy" id="399045"/>
    <lineage>
        <taxon>Eukaryota</taxon>
        <taxon>Metazoa</taxon>
        <taxon>Ecdysozoa</taxon>
        <taxon>Arthropoda</taxon>
        <taxon>Crustacea</taxon>
        <taxon>Oligostraca</taxon>
        <taxon>Ostracoda</taxon>
        <taxon>Podocopa</taxon>
        <taxon>Podocopida</taxon>
        <taxon>Cypridocopina</taxon>
        <taxon>Cypridoidea</taxon>
        <taxon>Cyprididae</taxon>
        <taxon>Notodromas</taxon>
    </lineage>
</organism>
<dbReference type="SMART" id="SM00145">
    <property type="entry name" value="PI3Ka"/>
    <property type="match status" value="1"/>
</dbReference>
<dbReference type="GO" id="GO:0005737">
    <property type="term" value="C:cytoplasm"/>
    <property type="evidence" value="ECO:0007669"/>
    <property type="project" value="TreeGrafter"/>
</dbReference>
<keyword evidence="3" id="KW-0808">Transferase</keyword>
<dbReference type="GO" id="GO:0004430">
    <property type="term" value="F:1-phosphatidylinositol 4-kinase activity"/>
    <property type="evidence" value="ECO:0007669"/>
    <property type="project" value="UniProtKB-EC"/>
</dbReference>
<dbReference type="SUPFAM" id="SSF48371">
    <property type="entry name" value="ARM repeat"/>
    <property type="match status" value="2"/>
</dbReference>
<feature type="domain" description="PI3K/PI4K catalytic" evidence="6">
    <location>
        <begin position="2063"/>
        <end position="2331"/>
    </location>
</feature>
<dbReference type="InterPro" id="IPR045495">
    <property type="entry name" value="PI4K_N"/>
</dbReference>
<dbReference type="PROSITE" id="PS51545">
    <property type="entry name" value="PIK_HELICAL"/>
    <property type="match status" value="1"/>
</dbReference>
<gene>
    <name evidence="8" type="ORF">NMOB1V02_LOCUS2177</name>
</gene>
<dbReference type="PANTHER" id="PTHR10048">
    <property type="entry name" value="PHOSPHATIDYLINOSITOL KINASE"/>
    <property type="match status" value="1"/>
</dbReference>
<feature type="domain" description="PIK helical" evidence="7">
    <location>
        <begin position="1788"/>
        <end position="1965"/>
    </location>
</feature>
<proteinExistence type="inferred from homology"/>